<accession>A0A183MMT9</accession>
<gene>
    <name evidence="1" type="ORF">SMRZ_LOCUS17364</name>
</gene>
<reference evidence="1 2" key="1">
    <citation type="submission" date="2018-11" db="EMBL/GenBank/DDBJ databases">
        <authorList>
            <consortium name="Pathogen Informatics"/>
        </authorList>
    </citation>
    <scope>NUCLEOTIDE SEQUENCE [LARGE SCALE GENOMIC DNA]</scope>
    <source>
        <strain evidence="1 2">Zambia</strain>
    </source>
</reference>
<protein>
    <submittedName>
        <fullName evidence="1">Uncharacterized protein</fullName>
    </submittedName>
</protein>
<proteinExistence type="predicted"/>
<dbReference type="Proteomes" id="UP000277204">
    <property type="component" value="Unassembled WGS sequence"/>
</dbReference>
<evidence type="ECO:0000313" key="1">
    <source>
        <dbReference type="EMBL" id="VDP23665.1"/>
    </source>
</evidence>
<keyword evidence="2" id="KW-1185">Reference proteome</keyword>
<organism evidence="1 2">
    <name type="scientific">Schistosoma margrebowiei</name>
    <dbReference type="NCBI Taxonomy" id="48269"/>
    <lineage>
        <taxon>Eukaryota</taxon>
        <taxon>Metazoa</taxon>
        <taxon>Spiralia</taxon>
        <taxon>Lophotrochozoa</taxon>
        <taxon>Platyhelminthes</taxon>
        <taxon>Trematoda</taxon>
        <taxon>Digenea</taxon>
        <taxon>Strigeidida</taxon>
        <taxon>Schistosomatoidea</taxon>
        <taxon>Schistosomatidae</taxon>
        <taxon>Schistosoma</taxon>
    </lineage>
</organism>
<name>A0A183MMT9_9TREM</name>
<sequence>MSKQSNYESDSMHKPSTFHLLHKKWNVLRTGVLWAQRLKSVKNTKSSDMTYTHLNNKSYNYSFSNQNSIVEVSNINNNDSNNNNSSSNINVTTYNYTPQRTLSSITKLNDKDYDYIDKLQKRNTVIKHCSSAKRLAKWNLVCSLPQSTDAEFIHPTDIEYVGWTTVYKYLYIFDDSYDSSRNFSSVHLNCVDVHIEDSQNQLDDLDLADDLALLPHTHEQMQIKTTGAVSACALVGLNIQKGKSKMLKYNMQNTNPITLNSETQEDVESFTYPGIIIDEQERLDKYTKARICKA</sequence>
<evidence type="ECO:0000313" key="2">
    <source>
        <dbReference type="Proteomes" id="UP000277204"/>
    </source>
</evidence>
<dbReference type="EMBL" id="UZAI01017354">
    <property type="protein sequence ID" value="VDP23665.1"/>
    <property type="molecule type" value="Genomic_DNA"/>
</dbReference>
<dbReference type="AlphaFoldDB" id="A0A183MMT9"/>